<feature type="region of interest" description="Disordered" evidence="2">
    <location>
        <begin position="182"/>
        <end position="201"/>
    </location>
</feature>
<dbReference type="GO" id="GO:0016491">
    <property type="term" value="F:oxidoreductase activity"/>
    <property type="evidence" value="ECO:0007669"/>
    <property type="project" value="UniProtKB-KW"/>
</dbReference>
<sequence>MPQRLAAPAGRHDVPLGPHPGELRVALGELADERGQRHVVRVRGPRRPHVRHALPHDPLAVQVELAHVRVHQAQPHGVAPGGRQGVDVHQQRGQLRVPGQDVEPVVEQHRGQRRQVGHQPGQRRDRLGGQPAAPRWPPPRQVEQVGALVGGEPQRAGQRLHHLHRGPQPARLLQPHHVVHAHPGQLGDLLPAQPRGAPGPLARGQPEVAGVQALPAAAQEGGQLAVPVHSGGRHDRLNGGGWEGCSQEALSLTAPDRREQTRPRHEEHDNRRRHMPLTLDTYRLLGRSGLRVSPLALGTATFGTEHGWGADKAEARQLFDAYVERGGNFIDTANTYTDGTSERWLGEFTRGSRETLVLSTKYTTLRRPGDPNSAGSHRKSMVSSVESSLTRLGTDHLDLLHLHVWDFTTPVEEILRAMDDLVRRGKVLHVAMSNAPAWEVSRMQAIADLRGWSPLVALQVEYNLANRAAERDLIPMARAAGLGVTPYSPLAGGLLTGKYGRAGGAADSAREGFNTALGLVTGRNLAIAEEVTRVAGELGRTAAQVALAWTLANPAVVAPVLGARTPAQLADNLGALEVELTADHLARLDEVSRIELGYPHDLLASDHIRAVVRGDLKLAR</sequence>
<dbReference type="FunFam" id="3.20.20.100:FF:000004">
    <property type="entry name" value="Oxidoreductase, aldo/keto reductase"/>
    <property type="match status" value="1"/>
</dbReference>
<feature type="domain" description="NADP-dependent oxidoreductase" evidence="3">
    <location>
        <begin position="294"/>
        <end position="592"/>
    </location>
</feature>
<dbReference type="Gene3D" id="3.20.20.100">
    <property type="entry name" value="NADP-dependent oxidoreductase domain"/>
    <property type="match status" value="1"/>
</dbReference>
<organism evidence="4">
    <name type="scientific">Actinosynnema pretiosum subsp. auranticum</name>
    <dbReference type="NCBI Taxonomy" id="42198"/>
    <lineage>
        <taxon>Bacteria</taxon>
        <taxon>Bacillati</taxon>
        <taxon>Actinomycetota</taxon>
        <taxon>Actinomycetes</taxon>
        <taxon>Pseudonocardiales</taxon>
        <taxon>Pseudonocardiaceae</taxon>
        <taxon>Actinosynnema</taxon>
    </lineage>
</organism>
<keyword evidence="1" id="KW-0560">Oxidoreductase</keyword>
<accession>F5APY0</accession>
<dbReference type="InterPro" id="IPR050523">
    <property type="entry name" value="AKR_Detox_Biosynth"/>
</dbReference>
<reference evidence="4" key="1">
    <citation type="journal article" date="2013" name="Sci. China Life Sci.">
        <title>Asm8, a specific LAL-type activator of 3-amino-5-hydroxybenzoate biosynthesis in ansamitocin production.</title>
        <authorList>
            <person name="Pan W."/>
            <person name="Kang Q."/>
            <person name="Wang L."/>
            <person name="Bai L."/>
            <person name="Deng Z."/>
        </authorList>
    </citation>
    <scope>NUCLEOTIDE SEQUENCE</scope>
    <source>
        <strain evidence="4">ATCC 31565</strain>
    </source>
</reference>
<dbReference type="GO" id="GO:0005829">
    <property type="term" value="C:cytosol"/>
    <property type="evidence" value="ECO:0007669"/>
    <property type="project" value="UniProtKB-ARBA"/>
</dbReference>
<name>F5APY0_ACTPA</name>
<evidence type="ECO:0000256" key="2">
    <source>
        <dbReference type="SAM" id="MobiDB-lite"/>
    </source>
</evidence>
<evidence type="ECO:0000256" key="1">
    <source>
        <dbReference type="ARBA" id="ARBA00023002"/>
    </source>
</evidence>
<dbReference type="PANTHER" id="PTHR43364">
    <property type="entry name" value="NADH-SPECIFIC METHYLGLYOXAL REDUCTASE-RELATED"/>
    <property type="match status" value="1"/>
</dbReference>
<dbReference type="InterPro" id="IPR036812">
    <property type="entry name" value="NAD(P)_OxRdtase_dom_sf"/>
</dbReference>
<dbReference type="SUPFAM" id="SSF51430">
    <property type="entry name" value="NAD(P)-linked oxidoreductase"/>
    <property type="match status" value="1"/>
</dbReference>
<dbReference type="Pfam" id="PF00248">
    <property type="entry name" value="Aldo_ket_red"/>
    <property type="match status" value="1"/>
</dbReference>
<evidence type="ECO:0000313" key="4">
    <source>
        <dbReference type="EMBL" id="AEC53462.1"/>
    </source>
</evidence>
<feature type="region of interest" description="Disordered" evidence="2">
    <location>
        <begin position="74"/>
        <end position="139"/>
    </location>
</feature>
<dbReference type="InterPro" id="IPR023210">
    <property type="entry name" value="NADP_OxRdtase_dom"/>
</dbReference>
<dbReference type="CDD" id="cd19080">
    <property type="entry name" value="AKR_AKR9A_9B"/>
    <property type="match status" value="1"/>
</dbReference>
<dbReference type="PANTHER" id="PTHR43364:SF4">
    <property type="entry name" value="NAD(P)-LINKED OXIDOREDUCTASE SUPERFAMILY PROTEIN"/>
    <property type="match status" value="1"/>
</dbReference>
<dbReference type="AlphaFoldDB" id="F5APY0"/>
<evidence type="ECO:0000259" key="3">
    <source>
        <dbReference type="Pfam" id="PF00248"/>
    </source>
</evidence>
<dbReference type="EMBL" id="HQ441578">
    <property type="protein sequence ID" value="AEC53462.1"/>
    <property type="molecule type" value="Genomic_DNA"/>
</dbReference>
<proteinExistence type="predicted"/>
<protein>
    <submittedName>
        <fullName evidence="4">Rhizopine catabolism protein</fullName>
    </submittedName>
</protein>